<keyword evidence="3" id="KW-1185">Reference proteome</keyword>
<evidence type="ECO:0000313" key="3">
    <source>
        <dbReference type="Proteomes" id="UP001143981"/>
    </source>
</evidence>
<name>A0A9W7XZQ3_9FUNG</name>
<feature type="chain" id="PRO_5040964197" evidence="1">
    <location>
        <begin position="19"/>
        <end position="113"/>
    </location>
</feature>
<accession>A0A9W7XZQ3</accession>
<evidence type="ECO:0000313" key="2">
    <source>
        <dbReference type="EMBL" id="KAJ1722015.1"/>
    </source>
</evidence>
<dbReference type="OrthoDB" id="5549017at2759"/>
<dbReference type="AlphaFoldDB" id="A0A9W7XZQ3"/>
<reference evidence="2" key="1">
    <citation type="submission" date="2022-07" db="EMBL/GenBank/DDBJ databases">
        <title>Phylogenomic reconstructions and comparative analyses of Kickxellomycotina fungi.</title>
        <authorList>
            <person name="Reynolds N.K."/>
            <person name="Stajich J.E."/>
            <person name="Barry K."/>
            <person name="Grigoriev I.V."/>
            <person name="Crous P."/>
            <person name="Smith M.E."/>
        </authorList>
    </citation>
    <scope>NUCLEOTIDE SEQUENCE</scope>
    <source>
        <strain evidence="2">BCRC 34381</strain>
    </source>
</reference>
<evidence type="ECO:0000256" key="1">
    <source>
        <dbReference type="SAM" id="SignalP"/>
    </source>
</evidence>
<dbReference type="EMBL" id="JANBOI010002416">
    <property type="protein sequence ID" value="KAJ1722015.1"/>
    <property type="molecule type" value="Genomic_DNA"/>
</dbReference>
<gene>
    <name evidence="2" type="ORF">LPJ61_005976</name>
</gene>
<protein>
    <submittedName>
        <fullName evidence="2">Uncharacterized protein</fullName>
    </submittedName>
</protein>
<comment type="caution">
    <text evidence="2">The sequence shown here is derived from an EMBL/GenBank/DDBJ whole genome shotgun (WGS) entry which is preliminary data.</text>
</comment>
<proteinExistence type="predicted"/>
<feature type="signal peptide" evidence="1">
    <location>
        <begin position="1"/>
        <end position="18"/>
    </location>
</feature>
<sequence length="113" mass="12149">MKLPLALVAAAFGVLAAALSPAEMAAVEQFLSSTEQVGRDNGPTNEEIAHDLAVGLGLHNSARLLYKYSPDAATAYATMYDSLLFIYTSGFTTQPQKKAMSQVIKYFESTLVK</sequence>
<dbReference type="Proteomes" id="UP001143981">
    <property type="component" value="Unassembled WGS sequence"/>
</dbReference>
<keyword evidence="1" id="KW-0732">Signal</keyword>
<organism evidence="2 3">
    <name type="scientific">Coemansia biformis</name>
    <dbReference type="NCBI Taxonomy" id="1286918"/>
    <lineage>
        <taxon>Eukaryota</taxon>
        <taxon>Fungi</taxon>
        <taxon>Fungi incertae sedis</taxon>
        <taxon>Zoopagomycota</taxon>
        <taxon>Kickxellomycotina</taxon>
        <taxon>Kickxellomycetes</taxon>
        <taxon>Kickxellales</taxon>
        <taxon>Kickxellaceae</taxon>
        <taxon>Coemansia</taxon>
    </lineage>
</organism>